<dbReference type="PANTHER" id="PTHR12526:SF630">
    <property type="entry name" value="GLYCOSYLTRANSFERASE"/>
    <property type="match status" value="1"/>
</dbReference>
<evidence type="ECO:0000259" key="1">
    <source>
        <dbReference type="Pfam" id="PF00534"/>
    </source>
</evidence>
<feature type="domain" description="Glycosyl transferase family 1" evidence="1">
    <location>
        <begin position="86"/>
        <end position="244"/>
    </location>
</feature>
<dbReference type="EC" id="2.4.1.-" evidence="2"/>
<dbReference type="STRING" id="929558.SMGD1_0489"/>
<dbReference type="InterPro" id="IPR001296">
    <property type="entry name" value="Glyco_trans_1"/>
</dbReference>
<dbReference type="AlphaFoldDB" id="H1FV90"/>
<dbReference type="Proteomes" id="UP000006431">
    <property type="component" value="Unassembled WGS sequence"/>
</dbReference>
<reference evidence="2 3" key="1">
    <citation type="journal article" date="2012" name="Proc. Natl. Acad. Sci. U.S.A.">
        <title>Genome and physiology of a model Epsilonproteobacterium responsible for sulfide detoxification in marine oxygen depletion zones.</title>
        <authorList>
            <person name="Grote J."/>
            <person name="Schott T."/>
            <person name="Bruckner C.G."/>
            <person name="Glockner F.O."/>
            <person name="Jost G."/>
            <person name="Teeling H."/>
            <person name="Labrenz M."/>
            <person name="Jurgens K."/>
        </authorList>
    </citation>
    <scope>NUCLEOTIDE SEQUENCE [LARGE SCALE GENOMIC DNA]</scope>
    <source>
        <strain evidence="2 3">GD1</strain>
    </source>
</reference>
<comment type="caution">
    <text evidence="2">The sequence shown here is derived from an EMBL/GenBank/DDBJ whole genome shotgun (WGS) entry which is preliminary data.</text>
</comment>
<dbReference type="eggNOG" id="COG0438">
    <property type="taxonomic scope" value="Bacteria"/>
</dbReference>
<dbReference type="GO" id="GO:0016757">
    <property type="term" value="F:glycosyltransferase activity"/>
    <property type="evidence" value="ECO:0007669"/>
    <property type="project" value="UniProtKB-KW"/>
</dbReference>
<keyword evidence="2" id="KW-0328">Glycosyltransferase</keyword>
<sequence>MIEYEALPYIPYFIEKLFLKNKNYILNFDDNIWSNYENKLLLRNKLDSLVENASGVIVANSFLEEKVSKLNNNIIKIPTVIDIDDYENNNIIKFDKFTLVWIGSPSTYKYITSHSHIFKKLSKIIDYKLVIIASKDLIDEAIVGVNMDFYDWSTKNEVKILKKSHIGIMPLDADTFAQGKSSFKIIQYMAAGLPTIASSIGENCNVLENNKTGFLVDDEESWIDSIQKLYDDKKMYDDFAMKAKSNAYEYSIQKYFKEFNLFINKTFKEKN</sequence>
<evidence type="ECO:0000313" key="2">
    <source>
        <dbReference type="EMBL" id="EHP29016.1"/>
    </source>
</evidence>
<keyword evidence="3" id="KW-1185">Reference proteome</keyword>
<dbReference type="HOGENOM" id="CLU_062433_0_0_7"/>
<organism evidence="2 3">
    <name type="scientific">Sulfurimonas gotlandica (strain DSM 19862 / JCM 16533 / GD1)</name>
    <dbReference type="NCBI Taxonomy" id="929558"/>
    <lineage>
        <taxon>Bacteria</taxon>
        <taxon>Pseudomonadati</taxon>
        <taxon>Campylobacterota</taxon>
        <taxon>Epsilonproteobacteria</taxon>
        <taxon>Campylobacterales</taxon>
        <taxon>Sulfurimonadaceae</taxon>
        <taxon>Sulfurimonas</taxon>
    </lineage>
</organism>
<name>H1FV90_SULGG</name>
<dbReference type="SUPFAM" id="SSF53756">
    <property type="entry name" value="UDP-Glycosyltransferase/glycogen phosphorylase"/>
    <property type="match status" value="1"/>
</dbReference>
<keyword evidence="2" id="KW-0808">Transferase</keyword>
<dbReference type="PANTHER" id="PTHR12526">
    <property type="entry name" value="GLYCOSYLTRANSFERASE"/>
    <property type="match status" value="1"/>
</dbReference>
<dbReference type="Gene3D" id="3.40.50.2000">
    <property type="entry name" value="Glycogen Phosphorylase B"/>
    <property type="match status" value="2"/>
</dbReference>
<dbReference type="PATRIC" id="fig|929558.5.peg.487"/>
<accession>H1FV90</accession>
<dbReference type="Pfam" id="PF00534">
    <property type="entry name" value="Glycos_transf_1"/>
    <property type="match status" value="1"/>
</dbReference>
<protein>
    <submittedName>
        <fullName evidence="2">Glycosyl transferase, group 1</fullName>
        <ecNumber evidence="2">2.4.1.-</ecNumber>
    </submittedName>
</protein>
<dbReference type="EMBL" id="AFRZ01000001">
    <property type="protein sequence ID" value="EHP29016.1"/>
    <property type="molecule type" value="Genomic_DNA"/>
</dbReference>
<proteinExistence type="predicted"/>
<gene>
    <name evidence="2" type="ORF">SMGD1_0489</name>
</gene>
<evidence type="ECO:0000313" key="3">
    <source>
        <dbReference type="Proteomes" id="UP000006431"/>
    </source>
</evidence>